<feature type="domain" description="DUF4964" evidence="1">
    <location>
        <begin position="25"/>
        <end position="81"/>
    </location>
</feature>
<reference evidence="4 5" key="1">
    <citation type="submission" date="2014-09" db="EMBL/GenBank/DDBJ databases">
        <title>Draft Genome Sequence of Draconibacterium sp. JN14CK-3.</title>
        <authorList>
            <person name="Dong C."/>
            <person name="Lai Q."/>
            <person name="Shao Z."/>
        </authorList>
    </citation>
    <scope>NUCLEOTIDE SEQUENCE [LARGE SCALE GENOMIC DNA]</scope>
    <source>
        <strain evidence="4 5">JN14CK-3</strain>
    </source>
</reference>
<evidence type="ECO:0000313" key="4">
    <source>
        <dbReference type="EMBL" id="KJF45308.1"/>
    </source>
</evidence>
<dbReference type="Pfam" id="PF16334">
    <property type="entry name" value="DUF4964"/>
    <property type="match status" value="1"/>
</dbReference>
<dbReference type="InterPro" id="IPR012341">
    <property type="entry name" value="6hp_glycosidase-like_sf"/>
</dbReference>
<dbReference type="PANTHER" id="PTHR31987">
    <property type="entry name" value="GLUTAMINASE A-RELATED"/>
    <property type="match status" value="1"/>
</dbReference>
<dbReference type="Pfam" id="PF16335">
    <property type="entry name" value="GtaA_6_Hairpin"/>
    <property type="match status" value="1"/>
</dbReference>
<accession>A0A0D8JHJ3</accession>
<dbReference type="OrthoDB" id="175993at2"/>
<dbReference type="EMBL" id="JRHC01000001">
    <property type="protein sequence ID" value="KJF45308.1"/>
    <property type="molecule type" value="Genomic_DNA"/>
</dbReference>
<feature type="domain" description="Glutaminase A N-terminal" evidence="3">
    <location>
        <begin position="99"/>
        <end position="327"/>
    </location>
</feature>
<keyword evidence="5" id="KW-1185">Reference proteome</keyword>
<evidence type="ECO:0000259" key="3">
    <source>
        <dbReference type="Pfam" id="PF17168"/>
    </source>
</evidence>
<dbReference type="InterPro" id="IPR032515">
    <property type="entry name" value="DUF4964"/>
</dbReference>
<dbReference type="InterPro" id="IPR032514">
    <property type="entry name" value="GtaA_central"/>
</dbReference>
<dbReference type="Pfam" id="PF17168">
    <property type="entry name" value="DUF5127"/>
    <property type="match status" value="1"/>
</dbReference>
<protein>
    <recommendedName>
        <fullName evidence="6">Glutaminase</fullName>
    </recommendedName>
</protein>
<dbReference type="InterPro" id="IPR052743">
    <property type="entry name" value="Glutaminase_GtaA"/>
</dbReference>
<comment type="caution">
    <text evidence="4">The sequence shown here is derived from an EMBL/GenBank/DDBJ whole genome shotgun (WGS) entry which is preliminary data.</text>
</comment>
<evidence type="ECO:0008006" key="6">
    <source>
        <dbReference type="Google" id="ProtNLM"/>
    </source>
</evidence>
<proteinExistence type="predicted"/>
<dbReference type="Proteomes" id="UP000032544">
    <property type="component" value="Unassembled WGS sequence"/>
</dbReference>
<organism evidence="4 5">
    <name type="scientific">Draconibacterium sediminis</name>
    <dbReference type="NCBI Taxonomy" id="1544798"/>
    <lineage>
        <taxon>Bacteria</taxon>
        <taxon>Pseudomonadati</taxon>
        <taxon>Bacteroidota</taxon>
        <taxon>Bacteroidia</taxon>
        <taxon>Marinilabiliales</taxon>
        <taxon>Prolixibacteraceae</taxon>
        <taxon>Draconibacterium</taxon>
    </lineage>
</organism>
<dbReference type="Gene3D" id="1.50.10.10">
    <property type="match status" value="1"/>
</dbReference>
<dbReference type="InterPro" id="IPR033433">
    <property type="entry name" value="GtaA_N"/>
</dbReference>
<dbReference type="RefSeq" id="WP_045027385.1">
    <property type="nucleotide sequence ID" value="NZ_JRHC01000001.1"/>
</dbReference>
<dbReference type="InterPro" id="IPR008928">
    <property type="entry name" value="6-hairpin_glycosidase_sf"/>
</dbReference>
<evidence type="ECO:0000259" key="1">
    <source>
        <dbReference type="Pfam" id="PF16334"/>
    </source>
</evidence>
<dbReference type="STRING" id="1544798.LH29_07980"/>
<gene>
    <name evidence="4" type="ORF">LH29_07980</name>
</gene>
<evidence type="ECO:0000259" key="2">
    <source>
        <dbReference type="Pfam" id="PF16335"/>
    </source>
</evidence>
<dbReference type="PANTHER" id="PTHR31987:SF1">
    <property type="entry name" value="GLUTAMINASE A"/>
    <property type="match status" value="1"/>
</dbReference>
<dbReference type="SUPFAM" id="SSF48208">
    <property type="entry name" value="Six-hairpin glycosidases"/>
    <property type="match status" value="1"/>
</dbReference>
<evidence type="ECO:0000313" key="5">
    <source>
        <dbReference type="Proteomes" id="UP000032544"/>
    </source>
</evidence>
<dbReference type="AlphaFoldDB" id="A0A0D8JHJ3"/>
<dbReference type="GO" id="GO:0005975">
    <property type="term" value="P:carbohydrate metabolic process"/>
    <property type="evidence" value="ECO:0007669"/>
    <property type="project" value="InterPro"/>
</dbReference>
<dbReference type="PATRIC" id="fig|1544798.3.peg.1599"/>
<name>A0A0D8JHJ3_9BACT</name>
<sequence>MKNIKLNLIVQIFLFLGINVFGQTQYFRAPSYPLVTHDPYFSIWINDEVPTRTETTHWTQKPMPIRSTIKIDGKAYRLMGKSPAFIPEAKSTGAKLSPTQTTFLFQQDGTEIKLNFLSPILIDDLDMVSRPLTYVSWQLSSLDGKSHAVEIYFEISALAAVNTRGQKVKWEKYREGELQILKVGNVDQPVLEKSGDDIRIDWGYLYAAASQSTISQFFAGRSEDALPAFVESGKLPAINNNDQETRVVEGQKVLAYVIPVEVSAAKKVERHLMLAYDDVYSVEYFGERLEGYWKKKFDGINDLLQTAEKEYPAIKKRCDTYDADLMQKAEKLGGKEYAAICALAYRQSMAAHKVVKDANGESLCFSKENFSNGSMGTVDVFYPAAPIFLYLNPELIKAQTTPIFEYAESGRWPWPYAPHDIGKYPLGNGQKYGGGEESEDRQMPVEECGNMLILTAAIAKTEGNAAYAKKYWGTVTKWAEYLREKGFDPDNQLCTDDFAGHLAHNANLSVKAIMGLASYAMLCEMQGMNSDADQYKNQAREMVAKWIKAADDGDHYRLAFDAEGSWSQKYNMVWDDILGFNIFPEEVENKEIAYYLKVQNRYGLPLDNRDSYTKLDWILWTASLANSQEEFKQLMTPVYRFLNETPERVPMTDWYYTKTGEWRGFIARSVVGGVYMELLKEKLKTK</sequence>
<feature type="domain" description="Glutaminase A central" evidence="2">
    <location>
        <begin position="334"/>
        <end position="677"/>
    </location>
</feature>